<protein>
    <submittedName>
        <fullName evidence="2">(salmon louse) hypothetical protein</fullName>
    </submittedName>
</protein>
<accession>A0A7R8D5F4</accession>
<feature type="region of interest" description="Disordered" evidence="1">
    <location>
        <begin position="1"/>
        <end position="66"/>
    </location>
</feature>
<feature type="region of interest" description="Disordered" evidence="1">
    <location>
        <begin position="153"/>
        <end position="194"/>
    </location>
</feature>
<organism evidence="2 3">
    <name type="scientific">Lepeophtheirus salmonis</name>
    <name type="common">Salmon louse</name>
    <name type="synonym">Caligus salmonis</name>
    <dbReference type="NCBI Taxonomy" id="72036"/>
    <lineage>
        <taxon>Eukaryota</taxon>
        <taxon>Metazoa</taxon>
        <taxon>Ecdysozoa</taxon>
        <taxon>Arthropoda</taxon>
        <taxon>Crustacea</taxon>
        <taxon>Multicrustacea</taxon>
        <taxon>Hexanauplia</taxon>
        <taxon>Copepoda</taxon>
        <taxon>Siphonostomatoida</taxon>
        <taxon>Caligidae</taxon>
        <taxon>Lepeophtheirus</taxon>
    </lineage>
</organism>
<reference evidence="2" key="1">
    <citation type="submission" date="2021-02" db="EMBL/GenBank/DDBJ databases">
        <authorList>
            <person name="Bekaert M."/>
        </authorList>
    </citation>
    <scope>NUCLEOTIDE SEQUENCE</scope>
    <source>
        <strain evidence="2">IoA-00</strain>
    </source>
</reference>
<evidence type="ECO:0000313" key="3">
    <source>
        <dbReference type="Proteomes" id="UP000675881"/>
    </source>
</evidence>
<feature type="compositionally biased region" description="Polar residues" evidence="1">
    <location>
        <begin position="52"/>
        <end position="62"/>
    </location>
</feature>
<dbReference type="Proteomes" id="UP000675881">
    <property type="component" value="Chromosome 9"/>
</dbReference>
<feature type="compositionally biased region" description="Basic and acidic residues" evidence="1">
    <location>
        <begin position="179"/>
        <end position="194"/>
    </location>
</feature>
<keyword evidence="3" id="KW-1185">Reference proteome</keyword>
<evidence type="ECO:0000256" key="1">
    <source>
        <dbReference type="SAM" id="MobiDB-lite"/>
    </source>
</evidence>
<feature type="compositionally biased region" description="Low complexity" evidence="1">
    <location>
        <begin position="159"/>
        <end position="173"/>
    </location>
</feature>
<proteinExistence type="predicted"/>
<name>A0A7R8D5F4_LEPSM</name>
<evidence type="ECO:0000313" key="2">
    <source>
        <dbReference type="EMBL" id="CAF3035324.1"/>
    </source>
</evidence>
<feature type="region of interest" description="Disordered" evidence="1">
    <location>
        <begin position="94"/>
        <end position="116"/>
    </location>
</feature>
<dbReference type="AlphaFoldDB" id="A0A7R8D5F4"/>
<feature type="compositionally biased region" description="Polar residues" evidence="1">
    <location>
        <begin position="30"/>
        <end position="43"/>
    </location>
</feature>
<gene>
    <name evidence="2" type="ORF">LSAA_14553</name>
</gene>
<dbReference type="EMBL" id="HG994588">
    <property type="protein sequence ID" value="CAF3035324.1"/>
    <property type="molecule type" value="Genomic_DNA"/>
</dbReference>
<sequence>MSSQLYFIKNSPNVPPIRGAGSQKDDYDSSDLSSNESKTSSGGDDSDAPSRRFSSGSDTSLSEIDDRIQKAMKNKKMIYPMTITKLPLEVIQVSAESPKSPSSPSPEPVQPSMHEDDITVKLIERSVISGPVLEPPPKLIELKIESYSDSMINGLRPATSPTLSSSHSPSPSLRKTRGKSAERVRKEERSKREVQKILAQVREENEWEYMKCGLL</sequence>